<dbReference type="Gene3D" id="3.90.1720.10">
    <property type="entry name" value="endopeptidase domain like (from Nostoc punctiforme)"/>
    <property type="match status" value="1"/>
</dbReference>
<proteinExistence type="predicted"/>
<dbReference type="Pfam" id="PF12912">
    <property type="entry name" value="N_NLPC_P60"/>
    <property type="match status" value="1"/>
</dbReference>
<feature type="signal peptide" evidence="1">
    <location>
        <begin position="1"/>
        <end position="22"/>
    </location>
</feature>
<dbReference type="Pfam" id="PF12914">
    <property type="entry name" value="SH3_7"/>
    <property type="match status" value="1"/>
</dbReference>
<evidence type="ECO:0000259" key="3">
    <source>
        <dbReference type="Pfam" id="PF12913"/>
    </source>
</evidence>
<dbReference type="PIRSF" id="PIRSF019015">
    <property type="entry name" value="P60_peptidase_YkfC"/>
    <property type="match status" value="1"/>
</dbReference>
<reference evidence="5 6" key="1">
    <citation type="submission" date="2020-10" db="EMBL/GenBank/DDBJ databases">
        <title>Campylobacter and Helicobacter PacBio genomes.</title>
        <authorList>
            <person name="Lane C."/>
        </authorList>
    </citation>
    <scope>NUCLEOTIDE SEQUENCE [LARGE SCALE GENOMIC DNA]</scope>
    <source>
        <strain evidence="5 6">2010D-8469</strain>
    </source>
</reference>
<evidence type="ECO:0000259" key="4">
    <source>
        <dbReference type="Pfam" id="PF12914"/>
    </source>
</evidence>
<dbReference type="InterPro" id="IPR038765">
    <property type="entry name" value="Papain-like_cys_pep_sf"/>
</dbReference>
<feature type="chain" id="PRO_5047270244" evidence="1">
    <location>
        <begin position="23"/>
        <end position="451"/>
    </location>
</feature>
<evidence type="ECO:0000313" key="5">
    <source>
        <dbReference type="EMBL" id="QOR03935.1"/>
    </source>
</evidence>
<evidence type="ECO:0000313" key="6">
    <source>
        <dbReference type="Proteomes" id="UP000594874"/>
    </source>
</evidence>
<organism evidence="5 6">
    <name type="scientific">Campylobacter cuniculorum</name>
    <dbReference type="NCBI Taxonomy" id="374106"/>
    <lineage>
        <taxon>Bacteria</taxon>
        <taxon>Pseudomonadati</taxon>
        <taxon>Campylobacterota</taxon>
        <taxon>Epsilonproteobacteria</taxon>
        <taxon>Campylobacterales</taxon>
        <taxon>Campylobacteraceae</taxon>
        <taxon>Campylobacter</taxon>
    </lineage>
</organism>
<dbReference type="EMBL" id="CP063091">
    <property type="protein sequence ID" value="QOR03935.1"/>
    <property type="molecule type" value="Genomic_DNA"/>
</dbReference>
<evidence type="ECO:0000259" key="2">
    <source>
        <dbReference type="Pfam" id="PF12912"/>
    </source>
</evidence>
<feature type="domain" description="SH3b1" evidence="3">
    <location>
        <begin position="150"/>
        <end position="200"/>
    </location>
</feature>
<dbReference type="InterPro" id="IPR026864">
    <property type="entry name" value="SH3b2-type_SH3"/>
</dbReference>
<gene>
    <name evidence="5" type="ORF">A0071_07100</name>
</gene>
<feature type="domain" description="NLPC/P60 N-terminal" evidence="2">
    <location>
        <begin position="6"/>
        <end position="123"/>
    </location>
</feature>
<name>A0ABX6TXV0_9BACT</name>
<protein>
    <submittedName>
        <fullName evidence="5">SH3 domain-containing protein</fullName>
    </submittedName>
</protein>
<feature type="domain" description="SH3b2-type SH3" evidence="4">
    <location>
        <begin position="213"/>
        <end position="254"/>
    </location>
</feature>
<accession>A0ABX6TXV0</accession>
<dbReference type="PROSITE" id="PS51257">
    <property type="entry name" value="PROKAR_LIPOPROTEIN"/>
    <property type="match status" value="1"/>
</dbReference>
<keyword evidence="1" id="KW-0732">Signal</keyword>
<dbReference type="SUPFAM" id="SSF54001">
    <property type="entry name" value="Cysteine proteinases"/>
    <property type="match status" value="1"/>
</dbReference>
<keyword evidence="6" id="KW-1185">Reference proteome</keyword>
<dbReference type="InterPro" id="IPR027017">
    <property type="entry name" value="P60_peptidase_YkfC"/>
</dbReference>
<dbReference type="Proteomes" id="UP000594874">
    <property type="component" value="Chromosome"/>
</dbReference>
<dbReference type="InterPro" id="IPR025606">
    <property type="entry name" value="NLPC/P60_N_dom"/>
</dbReference>
<dbReference type="Pfam" id="PF12913">
    <property type="entry name" value="SH3_6"/>
    <property type="match status" value="1"/>
</dbReference>
<dbReference type="InterPro" id="IPR039439">
    <property type="entry name" value="SH3b1_dom"/>
</dbReference>
<sequence length="451" mass="53096">MMRYIFLIFALIFTACSLKTNTNEVLNQTNFEMNSRSKHYAKLDFEQNLSLLPVSKEFFKNDGKTYKKYFFSAWHSDFRNLNSKNLFWSFEAYLNKNNKYYFFNKQIIPKSWFEKNIINANISALGSINKKALVIKNTLLKNFPTQGLILKNPFKEGEGIPFDYAIDNILNIGSPVLISHLTKDKRYAFVRFENSFGFIQTDALEIFSEHRTKIYENLNFITPLFEKMPVFDEKGRYFFETRIGAIYPYYKSDKEYYYGKIGENKYKIAKDKAANFPLEFNDLHLKHQLSEVLNLPYGWGGYSFERDCSLLTHDIFVPFGLYMPRNSLAQNNAFSHFDISFLSNTQKKEFLKNFAKPYLSLLYLKGHIMLYVGSFKDKELAIHSIWGLRKSESKRLLISRSVITGLEIGKDEIPDENLLLSKLKEISFIRLEESEKTRIKDYLSKFKKQNF</sequence>
<evidence type="ECO:0000256" key="1">
    <source>
        <dbReference type="SAM" id="SignalP"/>
    </source>
</evidence>